<protein>
    <submittedName>
        <fullName evidence="1">Uncharacterized protein</fullName>
    </submittedName>
</protein>
<reference evidence="1" key="1">
    <citation type="submission" date="2016-03" db="EMBL/GenBank/DDBJ databases">
        <title>Gut transcriptome analysis on engorged females of Ornithodoros mimon (Acari: Argasidae) and phylogenetic inferences of soft ticks.</title>
        <authorList>
            <person name="Landulfo G.A."/>
            <person name="Giovanni D."/>
            <person name="Carvalho E."/>
            <person name="Junqueira-de-Azevedo I."/>
            <person name="Patane J."/>
            <person name="Mendoca R."/>
            <person name="Barros-Battesti D."/>
        </authorList>
    </citation>
    <scope>NUCLEOTIDE SEQUENCE</scope>
    <source>
        <strain evidence="1">Females</strain>
        <tissue evidence="1">Gut</tissue>
    </source>
</reference>
<name>A0A147B8S4_9ACAR</name>
<organism evidence="1">
    <name type="scientific">Alectorobius mimon</name>
    <dbReference type="NCBI Taxonomy" id="360319"/>
    <lineage>
        <taxon>Eukaryota</taxon>
        <taxon>Metazoa</taxon>
        <taxon>Ecdysozoa</taxon>
        <taxon>Arthropoda</taxon>
        <taxon>Chelicerata</taxon>
        <taxon>Arachnida</taxon>
        <taxon>Acari</taxon>
        <taxon>Parasitiformes</taxon>
        <taxon>Ixodida</taxon>
        <taxon>Ixodoidea</taxon>
        <taxon>Argasidae</taxon>
        <taxon>Ornithodorinae</taxon>
        <taxon>Alectorobius</taxon>
    </lineage>
</organism>
<evidence type="ECO:0000313" key="1">
    <source>
        <dbReference type="EMBL" id="JAR87168.1"/>
    </source>
</evidence>
<accession>A0A147B8S4</accession>
<dbReference type="AlphaFoldDB" id="A0A147B8S4"/>
<dbReference type="EMBL" id="GEIB01000851">
    <property type="protein sequence ID" value="JAR87168.1"/>
    <property type="molecule type" value="Transcribed_RNA"/>
</dbReference>
<feature type="non-terminal residue" evidence="1">
    <location>
        <position position="1"/>
    </location>
</feature>
<proteinExistence type="predicted"/>
<sequence>HKVAVLATLLRHLAWVQRKDRQDHVLLYGHRTVKKCIQGCTLSELAELATALKSSTVQTLTSVFAICVVCSIVERAEELYRLQPGAEDDVRSRWSSLAAELMERLASGLTPEATNAVIRSSNASVVLSHLHRLQVDRATIDKLSPIVSQETTQHNGFSDALPTG</sequence>